<dbReference type="RefSeq" id="WP_090288755.1">
    <property type="nucleotide sequence ID" value="NZ_FNCK01000001.1"/>
</dbReference>
<dbReference type="EMBL" id="FNCK01000001">
    <property type="protein sequence ID" value="SDF78730.1"/>
    <property type="molecule type" value="Genomic_DNA"/>
</dbReference>
<keyword evidence="2" id="KW-1185">Reference proteome</keyword>
<protein>
    <submittedName>
        <fullName evidence="1">Uncharacterized protein</fullName>
    </submittedName>
</protein>
<sequence length="226" mass="26769">MNSYLIAKVSNFKDDFKISPAEQLAFTDKQEVQVTEGDGKTSMVFETEFFKENKLIRNYIIDFDYKLNKKGKVFDRFFNYYYEPKQFNLYYLKNENIIIIRSQKDVAKEFLKELKEHYQHFDFDILNINIKEILSKVGELKSAWINVEKTGVNTESYHGIKVDDETDVIEAIDRNKATYVTFIYKFDKSEIYCGISKKGNIVLYDDQLAPENQLKLLIRIYNSLIK</sequence>
<dbReference type="OrthoDB" id="2339462at2"/>
<organism evidence="1 2">
    <name type="scientific">Facklamia miroungae</name>
    <dbReference type="NCBI Taxonomy" id="120956"/>
    <lineage>
        <taxon>Bacteria</taxon>
        <taxon>Bacillati</taxon>
        <taxon>Bacillota</taxon>
        <taxon>Bacilli</taxon>
        <taxon>Lactobacillales</taxon>
        <taxon>Aerococcaceae</taxon>
        <taxon>Facklamia</taxon>
    </lineage>
</organism>
<dbReference type="Proteomes" id="UP000199708">
    <property type="component" value="Unassembled WGS sequence"/>
</dbReference>
<evidence type="ECO:0000313" key="2">
    <source>
        <dbReference type="Proteomes" id="UP000199708"/>
    </source>
</evidence>
<name>A0A1G7NZW7_9LACT</name>
<proteinExistence type="predicted"/>
<dbReference type="AlphaFoldDB" id="A0A1G7NZW7"/>
<evidence type="ECO:0000313" key="1">
    <source>
        <dbReference type="EMBL" id="SDF78730.1"/>
    </source>
</evidence>
<reference evidence="1 2" key="1">
    <citation type="submission" date="2016-10" db="EMBL/GenBank/DDBJ databases">
        <authorList>
            <person name="de Groot N.N."/>
        </authorList>
    </citation>
    <scope>NUCLEOTIDE SEQUENCE [LARGE SCALE GENOMIC DNA]</scope>
    <source>
        <strain evidence="1 2">ATCC BAA-466</strain>
    </source>
</reference>
<accession>A0A1G7NZW7</accession>
<gene>
    <name evidence="1" type="ORF">SAMN05421791_10145</name>
</gene>